<dbReference type="EMBL" id="BMMZ01000004">
    <property type="protein sequence ID" value="GGL60550.1"/>
    <property type="molecule type" value="Genomic_DNA"/>
</dbReference>
<evidence type="ECO:0000256" key="4">
    <source>
        <dbReference type="ARBA" id="ARBA00022692"/>
    </source>
</evidence>
<keyword evidence="5 7" id="KW-1133">Transmembrane helix</keyword>
<feature type="transmembrane region" description="Helical" evidence="7">
    <location>
        <begin position="85"/>
        <end position="109"/>
    </location>
</feature>
<dbReference type="InterPro" id="IPR036259">
    <property type="entry name" value="MFS_trans_sf"/>
</dbReference>
<feature type="transmembrane region" description="Helical" evidence="7">
    <location>
        <begin position="411"/>
        <end position="433"/>
    </location>
</feature>
<evidence type="ECO:0000259" key="8">
    <source>
        <dbReference type="PROSITE" id="PS50850"/>
    </source>
</evidence>
<keyword evidence="3" id="KW-1003">Cell membrane</keyword>
<reference evidence="9" key="1">
    <citation type="journal article" date="2014" name="Int. J. Syst. Evol. Microbiol.">
        <title>Complete genome sequence of Corynebacterium casei LMG S-19264T (=DSM 44701T), isolated from a smear-ripened cheese.</title>
        <authorList>
            <consortium name="US DOE Joint Genome Institute (JGI-PGF)"/>
            <person name="Walter F."/>
            <person name="Albersmeier A."/>
            <person name="Kalinowski J."/>
            <person name="Ruckert C."/>
        </authorList>
    </citation>
    <scope>NUCLEOTIDE SEQUENCE</scope>
    <source>
        <strain evidence="9">CGMCC 4.7306</strain>
    </source>
</reference>
<feature type="transmembrane region" description="Helical" evidence="7">
    <location>
        <begin position="275"/>
        <end position="295"/>
    </location>
</feature>
<keyword evidence="2" id="KW-0813">Transport</keyword>
<evidence type="ECO:0000256" key="5">
    <source>
        <dbReference type="ARBA" id="ARBA00022989"/>
    </source>
</evidence>
<evidence type="ECO:0000313" key="9">
    <source>
        <dbReference type="EMBL" id="GGL60550.1"/>
    </source>
</evidence>
<dbReference type="GO" id="GO:0005886">
    <property type="term" value="C:plasma membrane"/>
    <property type="evidence" value="ECO:0007669"/>
    <property type="project" value="UniProtKB-SubCell"/>
</dbReference>
<feature type="transmembrane region" description="Helical" evidence="7">
    <location>
        <begin position="301"/>
        <end position="324"/>
    </location>
</feature>
<dbReference type="InterPro" id="IPR011701">
    <property type="entry name" value="MFS"/>
</dbReference>
<reference evidence="9" key="2">
    <citation type="submission" date="2020-09" db="EMBL/GenBank/DDBJ databases">
        <authorList>
            <person name="Sun Q."/>
            <person name="Zhou Y."/>
        </authorList>
    </citation>
    <scope>NUCLEOTIDE SEQUENCE</scope>
    <source>
        <strain evidence="9">CGMCC 4.7306</strain>
    </source>
</reference>
<evidence type="ECO:0000256" key="7">
    <source>
        <dbReference type="SAM" id="Phobius"/>
    </source>
</evidence>
<feature type="transmembrane region" description="Helical" evidence="7">
    <location>
        <begin position="55"/>
        <end position="73"/>
    </location>
</feature>
<evidence type="ECO:0000313" key="10">
    <source>
        <dbReference type="Proteomes" id="UP000613840"/>
    </source>
</evidence>
<comment type="caution">
    <text evidence="9">The sequence shown here is derived from an EMBL/GenBank/DDBJ whole genome shotgun (WGS) entry which is preliminary data.</text>
</comment>
<dbReference type="Pfam" id="PF07690">
    <property type="entry name" value="MFS_1"/>
    <property type="match status" value="1"/>
</dbReference>
<evidence type="ECO:0000256" key="6">
    <source>
        <dbReference type="ARBA" id="ARBA00023136"/>
    </source>
</evidence>
<feature type="domain" description="Major facilitator superfamily (MFS) profile" evidence="8">
    <location>
        <begin position="18"/>
        <end position="462"/>
    </location>
</feature>
<dbReference type="Proteomes" id="UP000613840">
    <property type="component" value="Unassembled WGS sequence"/>
</dbReference>
<dbReference type="PRINTS" id="PR01036">
    <property type="entry name" value="TCRTETB"/>
</dbReference>
<dbReference type="SUPFAM" id="SSF103473">
    <property type="entry name" value="MFS general substrate transporter"/>
    <property type="match status" value="1"/>
</dbReference>
<dbReference type="CDD" id="cd17321">
    <property type="entry name" value="MFS_MMR_MDR_like"/>
    <property type="match status" value="1"/>
</dbReference>
<proteinExistence type="predicted"/>
<feature type="transmembrane region" description="Helical" evidence="7">
    <location>
        <begin position="204"/>
        <end position="222"/>
    </location>
</feature>
<name>A0A917S6H8_9ACTN</name>
<feature type="transmembrane region" description="Helical" evidence="7">
    <location>
        <begin position="365"/>
        <end position="390"/>
    </location>
</feature>
<comment type="subcellular location">
    <subcellularLocation>
        <location evidence="1">Cell membrane</location>
        <topology evidence="1">Multi-pass membrane protein</topology>
    </subcellularLocation>
</comment>
<dbReference type="RefSeq" id="WP_188894948.1">
    <property type="nucleotide sequence ID" value="NZ_BMMZ01000004.1"/>
</dbReference>
<dbReference type="NCBIfam" id="TIGR00711">
    <property type="entry name" value="efflux_EmrB"/>
    <property type="match status" value="1"/>
</dbReference>
<sequence>MSVTHPDTADANRQRVSTLALVAVAEFMVSLDVLVVTTAFGAIRHDLAARPVDLQWTLTVYTVCLAGCLMAGASLGDRFGRRRMLIIGIALFTIGSAGCGLSPGLGLLISSRALQGVGAALVLPLSLPLISVAFPPERQGRALGIVAGISGLATFAGPLIGGGLAAELGWRWIFWVNVPVGIVLMILIRRAVPESRGPTSKIDGAGMALVTAGLICLAWGLSRIPDRGLSSPDVLIGISIGLVLMISFVVWEASTTHPMIEIGLFGSIRFASTNLVTLCHSVLVLGAVALMAQYLQATLRIDSFIAGLELLPWTGSMMFIAPLAGRLADHIGTRTVIIGGLVLAGAGAGWLAWASHPGTSYRDLVPALVIMGIGNSAVFPAVSAAVVAGVDLEKIGPASGANNTVRQTGGVLGIAIMTAIFSATGDFTTSTAAAQGFRAALIACVVAALVGALAGVAGPSSNLWNSGE</sequence>
<gene>
    <name evidence="9" type="ORF">GCM10011575_18810</name>
</gene>
<feature type="transmembrane region" description="Helical" evidence="7">
    <location>
        <begin position="439"/>
        <end position="458"/>
    </location>
</feature>
<feature type="transmembrane region" description="Helical" evidence="7">
    <location>
        <begin position="142"/>
        <end position="166"/>
    </location>
</feature>
<dbReference type="Gene3D" id="1.20.1720.10">
    <property type="entry name" value="Multidrug resistance protein D"/>
    <property type="match status" value="1"/>
</dbReference>
<evidence type="ECO:0000256" key="3">
    <source>
        <dbReference type="ARBA" id="ARBA00022475"/>
    </source>
</evidence>
<dbReference type="PANTHER" id="PTHR42718:SF42">
    <property type="entry name" value="EXPORT PROTEIN"/>
    <property type="match status" value="1"/>
</dbReference>
<keyword evidence="4 7" id="KW-0812">Transmembrane</keyword>
<keyword evidence="10" id="KW-1185">Reference proteome</keyword>
<evidence type="ECO:0000256" key="1">
    <source>
        <dbReference type="ARBA" id="ARBA00004651"/>
    </source>
</evidence>
<dbReference type="Gene3D" id="1.20.1250.20">
    <property type="entry name" value="MFS general substrate transporter like domains"/>
    <property type="match status" value="1"/>
</dbReference>
<protein>
    <submittedName>
        <fullName evidence="9">MFS transporter</fullName>
    </submittedName>
</protein>
<organism evidence="9 10">
    <name type="scientific">Microlunatus endophyticus</name>
    <dbReference type="NCBI Taxonomy" id="1716077"/>
    <lineage>
        <taxon>Bacteria</taxon>
        <taxon>Bacillati</taxon>
        <taxon>Actinomycetota</taxon>
        <taxon>Actinomycetes</taxon>
        <taxon>Propionibacteriales</taxon>
        <taxon>Propionibacteriaceae</taxon>
        <taxon>Microlunatus</taxon>
    </lineage>
</organism>
<dbReference type="GO" id="GO:0022857">
    <property type="term" value="F:transmembrane transporter activity"/>
    <property type="evidence" value="ECO:0007669"/>
    <property type="project" value="InterPro"/>
</dbReference>
<dbReference type="InterPro" id="IPR004638">
    <property type="entry name" value="EmrB-like"/>
</dbReference>
<keyword evidence="6 7" id="KW-0472">Membrane</keyword>
<accession>A0A917S6H8</accession>
<feature type="transmembrane region" description="Helical" evidence="7">
    <location>
        <begin position="336"/>
        <end position="353"/>
    </location>
</feature>
<evidence type="ECO:0000256" key="2">
    <source>
        <dbReference type="ARBA" id="ARBA00022448"/>
    </source>
</evidence>
<feature type="transmembrane region" description="Helical" evidence="7">
    <location>
        <begin position="234"/>
        <end position="254"/>
    </location>
</feature>
<dbReference type="AlphaFoldDB" id="A0A917S6H8"/>
<dbReference type="PROSITE" id="PS50850">
    <property type="entry name" value="MFS"/>
    <property type="match status" value="1"/>
</dbReference>
<feature type="transmembrane region" description="Helical" evidence="7">
    <location>
        <begin position="172"/>
        <end position="192"/>
    </location>
</feature>
<dbReference type="InterPro" id="IPR020846">
    <property type="entry name" value="MFS_dom"/>
</dbReference>
<dbReference type="PANTHER" id="PTHR42718">
    <property type="entry name" value="MAJOR FACILITATOR SUPERFAMILY MULTIDRUG TRANSPORTER MFSC"/>
    <property type="match status" value="1"/>
</dbReference>
<feature type="transmembrane region" description="Helical" evidence="7">
    <location>
        <begin position="20"/>
        <end position="43"/>
    </location>
</feature>